<feature type="transmembrane region" description="Helical" evidence="1">
    <location>
        <begin position="38"/>
        <end position="63"/>
    </location>
</feature>
<protein>
    <submittedName>
        <fullName evidence="2">Uncharacterized protein</fullName>
    </submittedName>
</protein>
<gene>
    <name evidence="2" type="ORF">B0T24DRAFT_94821</name>
</gene>
<keyword evidence="1" id="KW-1133">Transmembrane helix</keyword>
<sequence>MRLSMAAFYGFQDGGITWVWRPRLGISGIAYTPDTRRLMMLGISGCWYCWEIYLSGGFSLVSIKIRRRKLEGCCLIFRLVVREFAIFIFAITALC</sequence>
<evidence type="ECO:0000256" key="1">
    <source>
        <dbReference type="SAM" id="Phobius"/>
    </source>
</evidence>
<feature type="transmembrane region" description="Helical" evidence="1">
    <location>
        <begin position="75"/>
        <end position="94"/>
    </location>
</feature>
<name>A0AAE0TYV3_9PEZI</name>
<keyword evidence="1" id="KW-0472">Membrane</keyword>
<accession>A0AAE0TYV3</accession>
<dbReference type="AlphaFoldDB" id="A0AAE0TYV3"/>
<keyword evidence="1" id="KW-0812">Transmembrane</keyword>
<dbReference type="Proteomes" id="UP001287356">
    <property type="component" value="Unassembled WGS sequence"/>
</dbReference>
<dbReference type="EMBL" id="JAULSN010000001">
    <property type="protein sequence ID" value="KAK3384683.1"/>
    <property type="molecule type" value="Genomic_DNA"/>
</dbReference>
<comment type="caution">
    <text evidence="2">The sequence shown here is derived from an EMBL/GenBank/DDBJ whole genome shotgun (WGS) entry which is preliminary data.</text>
</comment>
<reference evidence="2" key="1">
    <citation type="journal article" date="2023" name="Mol. Phylogenet. Evol.">
        <title>Genome-scale phylogeny and comparative genomics of the fungal order Sordariales.</title>
        <authorList>
            <person name="Hensen N."/>
            <person name="Bonometti L."/>
            <person name="Westerberg I."/>
            <person name="Brannstrom I.O."/>
            <person name="Guillou S."/>
            <person name="Cros-Aarteil S."/>
            <person name="Calhoun S."/>
            <person name="Haridas S."/>
            <person name="Kuo A."/>
            <person name="Mondo S."/>
            <person name="Pangilinan J."/>
            <person name="Riley R."/>
            <person name="LaButti K."/>
            <person name="Andreopoulos B."/>
            <person name="Lipzen A."/>
            <person name="Chen C."/>
            <person name="Yan M."/>
            <person name="Daum C."/>
            <person name="Ng V."/>
            <person name="Clum A."/>
            <person name="Steindorff A."/>
            <person name="Ohm R.A."/>
            <person name="Martin F."/>
            <person name="Silar P."/>
            <person name="Natvig D.O."/>
            <person name="Lalanne C."/>
            <person name="Gautier V."/>
            <person name="Ament-Velasquez S.L."/>
            <person name="Kruys A."/>
            <person name="Hutchinson M.I."/>
            <person name="Powell A.J."/>
            <person name="Barry K."/>
            <person name="Miller A.N."/>
            <person name="Grigoriev I.V."/>
            <person name="Debuchy R."/>
            <person name="Gladieux P."/>
            <person name="Hiltunen Thoren M."/>
            <person name="Johannesson H."/>
        </authorList>
    </citation>
    <scope>NUCLEOTIDE SEQUENCE</scope>
    <source>
        <strain evidence="2">CBS 958.72</strain>
    </source>
</reference>
<reference evidence="2" key="2">
    <citation type="submission" date="2023-06" db="EMBL/GenBank/DDBJ databases">
        <authorList>
            <consortium name="Lawrence Berkeley National Laboratory"/>
            <person name="Haridas S."/>
            <person name="Hensen N."/>
            <person name="Bonometti L."/>
            <person name="Westerberg I."/>
            <person name="Brannstrom I.O."/>
            <person name="Guillou S."/>
            <person name="Cros-Aarteil S."/>
            <person name="Calhoun S."/>
            <person name="Kuo A."/>
            <person name="Mondo S."/>
            <person name="Pangilinan J."/>
            <person name="Riley R."/>
            <person name="Labutti K."/>
            <person name="Andreopoulos B."/>
            <person name="Lipzen A."/>
            <person name="Chen C."/>
            <person name="Yanf M."/>
            <person name="Daum C."/>
            <person name="Ng V."/>
            <person name="Clum A."/>
            <person name="Steindorff A."/>
            <person name="Ohm R."/>
            <person name="Martin F."/>
            <person name="Silar P."/>
            <person name="Natvig D."/>
            <person name="Lalanne C."/>
            <person name="Gautier V."/>
            <person name="Ament-Velasquez S.L."/>
            <person name="Kruys A."/>
            <person name="Hutchinson M.I."/>
            <person name="Powell A.J."/>
            <person name="Barry K."/>
            <person name="Miller A.N."/>
            <person name="Grigoriev I.V."/>
            <person name="Debuchy R."/>
            <person name="Gladieux P."/>
            <person name="Thoren M.H."/>
            <person name="Johannesson H."/>
        </authorList>
    </citation>
    <scope>NUCLEOTIDE SEQUENCE</scope>
    <source>
        <strain evidence="2">CBS 958.72</strain>
    </source>
</reference>
<proteinExistence type="predicted"/>
<evidence type="ECO:0000313" key="2">
    <source>
        <dbReference type="EMBL" id="KAK3384683.1"/>
    </source>
</evidence>
<evidence type="ECO:0000313" key="3">
    <source>
        <dbReference type="Proteomes" id="UP001287356"/>
    </source>
</evidence>
<keyword evidence="3" id="KW-1185">Reference proteome</keyword>
<organism evidence="2 3">
    <name type="scientific">Lasiosphaeria ovina</name>
    <dbReference type="NCBI Taxonomy" id="92902"/>
    <lineage>
        <taxon>Eukaryota</taxon>
        <taxon>Fungi</taxon>
        <taxon>Dikarya</taxon>
        <taxon>Ascomycota</taxon>
        <taxon>Pezizomycotina</taxon>
        <taxon>Sordariomycetes</taxon>
        <taxon>Sordariomycetidae</taxon>
        <taxon>Sordariales</taxon>
        <taxon>Lasiosphaeriaceae</taxon>
        <taxon>Lasiosphaeria</taxon>
    </lineage>
</organism>